<protein>
    <recommendedName>
        <fullName evidence="4">Large ribosomal subunit protein bL17</fullName>
    </recommendedName>
</protein>
<dbReference type="InterPro" id="IPR047859">
    <property type="entry name" value="Ribosomal_bL17_CS"/>
</dbReference>
<dbReference type="RefSeq" id="WP_266335051.1">
    <property type="nucleotide sequence ID" value="NZ_JAPKNI010000018.1"/>
</dbReference>
<evidence type="ECO:0000256" key="5">
    <source>
        <dbReference type="RuleBase" id="RU000660"/>
    </source>
</evidence>
<dbReference type="PROSITE" id="PS01167">
    <property type="entry name" value="RIBOSOMAL_L17"/>
    <property type="match status" value="1"/>
</dbReference>
<name>A0ABV2QXK6_9HYPH</name>
<organism evidence="6 7">
    <name type="scientific">Kaistia defluvii</name>
    <dbReference type="NCBI Taxonomy" id="410841"/>
    <lineage>
        <taxon>Bacteria</taxon>
        <taxon>Pseudomonadati</taxon>
        <taxon>Pseudomonadota</taxon>
        <taxon>Alphaproteobacteria</taxon>
        <taxon>Hyphomicrobiales</taxon>
        <taxon>Kaistiaceae</taxon>
        <taxon>Kaistia</taxon>
    </lineage>
</organism>
<comment type="caution">
    <text evidence="6">The sequence shown here is derived from an EMBL/GenBank/DDBJ whole genome shotgun (WGS) entry which is preliminary data.</text>
</comment>
<comment type="similarity">
    <text evidence="1 4 5">Belongs to the bacterial ribosomal protein bL17 family.</text>
</comment>
<comment type="subunit">
    <text evidence="4">Part of the 50S ribosomal subunit. Contacts protein L32.</text>
</comment>
<dbReference type="InterPro" id="IPR036373">
    <property type="entry name" value="Ribosomal_bL17_sf"/>
</dbReference>
<evidence type="ECO:0000313" key="6">
    <source>
        <dbReference type="EMBL" id="MET4633623.1"/>
    </source>
</evidence>
<dbReference type="Proteomes" id="UP001549321">
    <property type="component" value="Unassembled WGS sequence"/>
</dbReference>
<dbReference type="InterPro" id="IPR000456">
    <property type="entry name" value="Ribosomal_bL17"/>
</dbReference>
<dbReference type="PANTHER" id="PTHR14413">
    <property type="entry name" value="RIBOSOMAL PROTEIN L17"/>
    <property type="match status" value="1"/>
</dbReference>
<dbReference type="EMBL" id="JBEPSM010000001">
    <property type="protein sequence ID" value="MET4633623.1"/>
    <property type="molecule type" value="Genomic_DNA"/>
</dbReference>
<dbReference type="Gene3D" id="3.90.1030.10">
    <property type="entry name" value="Ribosomal protein L17"/>
    <property type="match status" value="1"/>
</dbReference>
<dbReference type="GO" id="GO:0005840">
    <property type="term" value="C:ribosome"/>
    <property type="evidence" value="ECO:0007669"/>
    <property type="project" value="UniProtKB-KW"/>
</dbReference>
<evidence type="ECO:0000256" key="4">
    <source>
        <dbReference type="HAMAP-Rule" id="MF_01368"/>
    </source>
</evidence>
<dbReference type="SUPFAM" id="SSF64263">
    <property type="entry name" value="Prokaryotic ribosomal protein L17"/>
    <property type="match status" value="1"/>
</dbReference>
<evidence type="ECO:0000256" key="3">
    <source>
        <dbReference type="ARBA" id="ARBA00023274"/>
    </source>
</evidence>
<keyword evidence="3 4" id="KW-0687">Ribonucleoprotein</keyword>
<evidence type="ECO:0000313" key="7">
    <source>
        <dbReference type="Proteomes" id="UP001549321"/>
    </source>
</evidence>
<dbReference type="HAMAP" id="MF_01368">
    <property type="entry name" value="Ribosomal_bL17"/>
    <property type="match status" value="1"/>
</dbReference>
<evidence type="ECO:0000256" key="1">
    <source>
        <dbReference type="ARBA" id="ARBA00008777"/>
    </source>
</evidence>
<accession>A0ABV2QXK6</accession>
<proteinExistence type="inferred from homology"/>
<dbReference type="PANTHER" id="PTHR14413:SF16">
    <property type="entry name" value="LARGE RIBOSOMAL SUBUNIT PROTEIN BL17M"/>
    <property type="match status" value="1"/>
</dbReference>
<gene>
    <name evidence="4" type="primary">rplQ</name>
    <name evidence="6" type="ORF">ABIE08_001536</name>
</gene>
<dbReference type="Pfam" id="PF01196">
    <property type="entry name" value="Ribosomal_L17"/>
    <property type="match status" value="1"/>
</dbReference>
<evidence type="ECO:0000256" key="2">
    <source>
        <dbReference type="ARBA" id="ARBA00022980"/>
    </source>
</evidence>
<keyword evidence="7" id="KW-1185">Reference proteome</keyword>
<reference evidence="6 7" key="1">
    <citation type="submission" date="2024-06" db="EMBL/GenBank/DDBJ databases">
        <title>Sorghum-associated microbial communities from plants grown in Nebraska, USA.</title>
        <authorList>
            <person name="Schachtman D."/>
        </authorList>
    </citation>
    <scope>NUCLEOTIDE SEQUENCE [LARGE SCALE GENOMIC DNA]</scope>
    <source>
        <strain evidence="6 7">3207</strain>
    </source>
</reference>
<sequence length="143" mass="15671">MRHGNSGRKFSRTASHRKAMFANMAVALITHEQIVTTLPKAKDLRPIVEKLVTLGKRGDLHARRQAIAQLRDVEAAKKLFDTLGPRYQERQGGYLRVLKAGFRHGDNAPVAVIEFVERDVDAKGASDRARAAAEEAASEGVAA</sequence>
<dbReference type="NCBIfam" id="TIGR00059">
    <property type="entry name" value="L17"/>
    <property type="match status" value="1"/>
</dbReference>
<keyword evidence="2 4" id="KW-0689">Ribosomal protein</keyword>